<dbReference type="SUPFAM" id="SSF52172">
    <property type="entry name" value="CheY-like"/>
    <property type="match status" value="1"/>
</dbReference>
<dbReference type="PANTHER" id="PTHR44591:SF3">
    <property type="entry name" value="RESPONSE REGULATORY DOMAIN-CONTAINING PROTEIN"/>
    <property type="match status" value="1"/>
</dbReference>
<dbReference type="AlphaFoldDB" id="R4PW45"/>
<dbReference type="KEGG" id="saal:L336_0783"/>
<dbReference type="OrthoDB" id="9789181at2"/>
<keyword evidence="1 2" id="KW-0597">Phosphoprotein</keyword>
<keyword evidence="5" id="KW-1185">Reference proteome</keyword>
<dbReference type="HOGENOM" id="CLU_000445_69_17_0"/>
<evidence type="ECO:0000256" key="1">
    <source>
        <dbReference type="ARBA" id="ARBA00022553"/>
    </source>
</evidence>
<dbReference type="InterPro" id="IPR050595">
    <property type="entry name" value="Bact_response_regulator"/>
</dbReference>
<name>R4PW45_9BACT</name>
<dbReference type="EMBL" id="CP005957">
    <property type="protein sequence ID" value="AGL62485.1"/>
    <property type="molecule type" value="Genomic_DNA"/>
</dbReference>
<dbReference type="CDD" id="cd00156">
    <property type="entry name" value="REC"/>
    <property type="match status" value="1"/>
</dbReference>
<dbReference type="Gene3D" id="3.40.50.2300">
    <property type="match status" value="1"/>
</dbReference>
<dbReference type="PROSITE" id="PS50110">
    <property type="entry name" value="RESPONSE_REGULATORY"/>
    <property type="match status" value="1"/>
</dbReference>
<dbReference type="InterPro" id="IPR001789">
    <property type="entry name" value="Sig_transdc_resp-reg_receiver"/>
</dbReference>
<dbReference type="Pfam" id="PF00072">
    <property type="entry name" value="Response_reg"/>
    <property type="match status" value="1"/>
</dbReference>
<dbReference type="PANTHER" id="PTHR44591">
    <property type="entry name" value="STRESS RESPONSE REGULATOR PROTEIN 1"/>
    <property type="match status" value="1"/>
</dbReference>
<evidence type="ECO:0000313" key="4">
    <source>
        <dbReference type="EMBL" id="AGL62485.1"/>
    </source>
</evidence>
<dbReference type="STRING" id="1332188.L336_0783"/>
<gene>
    <name evidence="4" type="ORF">L336_0783</name>
</gene>
<protein>
    <recommendedName>
        <fullName evidence="3">Response regulatory domain-containing protein</fullName>
    </recommendedName>
</protein>
<organism evidence="4 5">
    <name type="scientific">Candidatus Saccharimonas aalborgensis</name>
    <dbReference type="NCBI Taxonomy" id="1332188"/>
    <lineage>
        <taxon>Bacteria</taxon>
        <taxon>Candidatus Saccharimonadota</taxon>
        <taxon>Candidatus Saccharimonadia</taxon>
        <taxon>Candidatus Saccharimonadales</taxon>
        <taxon>Candidatus Saccharimonadaceae</taxon>
        <taxon>Candidatus Saccharimonas</taxon>
    </lineage>
</organism>
<accession>R4PW45</accession>
<dbReference type="SMART" id="SM00448">
    <property type="entry name" value="REC"/>
    <property type="match status" value="1"/>
</dbReference>
<evidence type="ECO:0000259" key="3">
    <source>
        <dbReference type="PROSITE" id="PS50110"/>
    </source>
</evidence>
<proteinExistence type="predicted"/>
<dbReference type="InterPro" id="IPR011006">
    <property type="entry name" value="CheY-like_superfamily"/>
</dbReference>
<dbReference type="RefSeq" id="WP_015641935.1">
    <property type="nucleotide sequence ID" value="NC_021219.1"/>
</dbReference>
<evidence type="ECO:0000256" key="2">
    <source>
        <dbReference type="PROSITE-ProRule" id="PRU00169"/>
    </source>
</evidence>
<evidence type="ECO:0000313" key="5">
    <source>
        <dbReference type="Proteomes" id="UP000013893"/>
    </source>
</evidence>
<feature type="domain" description="Response regulatory" evidence="3">
    <location>
        <begin position="5"/>
        <end position="121"/>
    </location>
</feature>
<dbReference type="GO" id="GO:0000160">
    <property type="term" value="P:phosphorelay signal transduction system"/>
    <property type="evidence" value="ECO:0007669"/>
    <property type="project" value="InterPro"/>
</dbReference>
<reference evidence="4 5" key="1">
    <citation type="journal article" date="2013" name="Nat. Biotechnol.">
        <title>Genome sequences of rare, uncultured bacteria obtained by differential coverage binning of multiple metagenomes.</title>
        <authorList>
            <person name="Albertsen M."/>
            <person name="Hugenholtz P."/>
            <person name="Skarshewski A."/>
            <person name="Nielsen K.L."/>
            <person name="Tyson G.W."/>
            <person name="Nielsen P.H."/>
        </authorList>
    </citation>
    <scope>NUCLEOTIDE SEQUENCE [LARGE SCALE GENOMIC DNA]</scope>
    <source>
        <strain evidence="4">TM71</strain>
    </source>
</reference>
<feature type="modified residue" description="4-aspartylphosphate" evidence="2">
    <location>
        <position position="54"/>
    </location>
</feature>
<dbReference type="Proteomes" id="UP000013893">
    <property type="component" value="Chromosome"/>
</dbReference>
<sequence>MSHPLVVVIDDDEWMSAHVARVLKKHGYEVEAVPHAIEGMQLIDRTHPAAIILDLFMPGPNAFVLLHELRSHSDLSQIPIILCTNSARELGDYDLGSYGVHIVLDKTTMQPDDLVAAVRRVTS</sequence>